<comment type="caution">
    <text evidence="2">The sequence shown here is derived from an EMBL/GenBank/DDBJ whole genome shotgun (WGS) entry which is preliminary data.</text>
</comment>
<dbReference type="AlphaFoldDB" id="A0A9Q0KTT1"/>
<feature type="region of interest" description="Disordered" evidence="1">
    <location>
        <begin position="150"/>
        <end position="178"/>
    </location>
</feature>
<sequence>MEEMVVARLIGMMQRGTPKGKENVVVAPLELCQGGGAATTQRVARAPALGGLLLPLLLLVQSEQNAKQRHLLEFPSSVKLQPCLWEDGEAKAKDMERGKAIVNPDSAKKQKVIPYMLSNKGMTIRSSALTASASSDVDMNLRPINLSNGVLTIPTDDKKDTDSVTPSSPVEKSWNSTL</sequence>
<feature type="compositionally biased region" description="Polar residues" evidence="1">
    <location>
        <begin position="163"/>
        <end position="178"/>
    </location>
</feature>
<evidence type="ECO:0000256" key="1">
    <source>
        <dbReference type="SAM" id="MobiDB-lite"/>
    </source>
</evidence>
<evidence type="ECO:0000313" key="2">
    <source>
        <dbReference type="EMBL" id="KAJ4976146.1"/>
    </source>
</evidence>
<reference evidence="2" key="1">
    <citation type="journal article" date="2023" name="Plant J.">
        <title>The genome of the king protea, Protea cynaroides.</title>
        <authorList>
            <person name="Chang J."/>
            <person name="Duong T.A."/>
            <person name="Schoeman C."/>
            <person name="Ma X."/>
            <person name="Roodt D."/>
            <person name="Barker N."/>
            <person name="Li Z."/>
            <person name="Van de Peer Y."/>
            <person name="Mizrachi E."/>
        </authorList>
    </citation>
    <scope>NUCLEOTIDE SEQUENCE</scope>
    <source>
        <tissue evidence="2">Young leaves</tissue>
    </source>
</reference>
<name>A0A9Q0KTT1_9MAGN</name>
<organism evidence="2 3">
    <name type="scientific">Protea cynaroides</name>
    <dbReference type="NCBI Taxonomy" id="273540"/>
    <lineage>
        <taxon>Eukaryota</taxon>
        <taxon>Viridiplantae</taxon>
        <taxon>Streptophyta</taxon>
        <taxon>Embryophyta</taxon>
        <taxon>Tracheophyta</taxon>
        <taxon>Spermatophyta</taxon>
        <taxon>Magnoliopsida</taxon>
        <taxon>Proteales</taxon>
        <taxon>Proteaceae</taxon>
        <taxon>Protea</taxon>
    </lineage>
</organism>
<gene>
    <name evidence="2" type="ORF">NE237_001252</name>
</gene>
<accession>A0A9Q0KTT1</accession>
<evidence type="ECO:0000313" key="3">
    <source>
        <dbReference type="Proteomes" id="UP001141806"/>
    </source>
</evidence>
<dbReference type="EMBL" id="JAMYWD010000003">
    <property type="protein sequence ID" value="KAJ4976146.1"/>
    <property type="molecule type" value="Genomic_DNA"/>
</dbReference>
<protein>
    <submittedName>
        <fullName evidence="2">Uncharacterized protein</fullName>
    </submittedName>
</protein>
<dbReference type="Proteomes" id="UP001141806">
    <property type="component" value="Unassembled WGS sequence"/>
</dbReference>
<proteinExistence type="predicted"/>
<keyword evidence="3" id="KW-1185">Reference proteome</keyword>